<dbReference type="AlphaFoldDB" id="A0A1Y5SJB7"/>
<proteinExistence type="predicted"/>
<name>A0A1Y5SJB7_9RHOB</name>
<dbReference type="Pfam" id="PF12096">
    <property type="entry name" value="DUF3572"/>
    <property type="match status" value="1"/>
</dbReference>
<dbReference type="OrthoDB" id="7356934at2"/>
<gene>
    <name evidence="1" type="ORF">PAM7971_01989</name>
</gene>
<evidence type="ECO:0000313" key="1">
    <source>
        <dbReference type="EMBL" id="SLN42128.1"/>
    </source>
</evidence>
<evidence type="ECO:0008006" key="3">
    <source>
        <dbReference type="Google" id="ProtNLM"/>
    </source>
</evidence>
<keyword evidence="2" id="KW-1185">Reference proteome</keyword>
<organism evidence="1 2">
    <name type="scientific">Pacificibacter marinus</name>
    <dbReference type="NCBI Taxonomy" id="658057"/>
    <lineage>
        <taxon>Bacteria</taxon>
        <taxon>Pseudomonadati</taxon>
        <taxon>Pseudomonadota</taxon>
        <taxon>Alphaproteobacteria</taxon>
        <taxon>Rhodobacterales</taxon>
        <taxon>Roseobacteraceae</taxon>
        <taxon>Pacificibacter</taxon>
    </lineage>
</organism>
<dbReference type="Proteomes" id="UP000193307">
    <property type="component" value="Unassembled WGS sequence"/>
</dbReference>
<dbReference type="InterPro" id="IPR021955">
    <property type="entry name" value="DUF3572"/>
</dbReference>
<evidence type="ECO:0000313" key="2">
    <source>
        <dbReference type="Proteomes" id="UP000193307"/>
    </source>
</evidence>
<sequence>MQQETAETLALKVLVWLVGNEELLPVFLGSTGLGEQDLRARAGEPELLTAVLDFVTMNDEWVNDCATTLGLDPYDLSRARQAMPGGEQVHWT</sequence>
<dbReference type="EMBL" id="FWFW01000005">
    <property type="protein sequence ID" value="SLN42128.1"/>
    <property type="molecule type" value="Genomic_DNA"/>
</dbReference>
<protein>
    <recommendedName>
        <fullName evidence="3">DUF3572 domain-containing protein</fullName>
    </recommendedName>
</protein>
<dbReference type="RefSeq" id="WP_085849127.1">
    <property type="nucleotide sequence ID" value="NZ_FNZV01000004.1"/>
</dbReference>
<accession>A0A1Y5SJB7</accession>
<reference evidence="1 2" key="1">
    <citation type="submission" date="2017-03" db="EMBL/GenBank/DDBJ databases">
        <authorList>
            <person name="Afonso C.L."/>
            <person name="Miller P.J."/>
            <person name="Scott M.A."/>
            <person name="Spackman E."/>
            <person name="Goraichik I."/>
            <person name="Dimitrov K.M."/>
            <person name="Suarez D.L."/>
            <person name="Swayne D.E."/>
        </authorList>
    </citation>
    <scope>NUCLEOTIDE SEQUENCE [LARGE SCALE GENOMIC DNA]</scope>
    <source>
        <strain evidence="1 2">CECT 7971</strain>
    </source>
</reference>
<dbReference type="STRING" id="658057.SAMN04488032_10488"/>